<dbReference type="RefSeq" id="WP_124221210.1">
    <property type="nucleotide sequence ID" value="NZ_RKQL01000002.1"/>
</dbReference>
<accession>A0A3N4UPJ4</accession>
<evidence type="ECO:0000256" key="1">
    <source>
        <dbReference type="SAM" id="MobiDB-lite"/>
    </source>
</evidence>
<feature type="region of interest" description="Disordered" evidence="1">
    <location>
        <begin position="217"/>
        <end position="242"/>
    </location>
</feature>
<protein>
    <submittedName>
        <fullName evidence="3">Flagellar hook-length control protein FliK</fullName>
    </submittedName>
</protein>
<dbReference type="Proteomes" id="UP000272193">
    <property type="component" value="Unassembled WGS sequence"/>
</dbReference>
<proteinExistence type="predicted"/>
<feature type="region of interest" description="Disordered" evidence="1">
    <location>
        <begin position="1"/>
        <end position="35"/>
    </location>
</feature>
<dbReference type="EMBL" id="RKQL01000002">
    <property type="protein sequence ID" value="RPE70525.1"/>
    <property type="molecule type" value="Genomic_DNA"/>
</dbReference>
<organism evidence="3 4">
    <name type="scientific">Tibeticola sediminis</name>
    <dbReference type="NCBI Taxonomy" id="1917811"/>
    <lineage>
        <taxon>Bacteria</taxon>
        <taxon>Pseudomonadati</taxon>
        <taxon>Pseudomonadota</taxon>
        <taxon>Betaproteobacteria</taxon>
        <taxon>Burkholderiales</taxon>
        <taxon>Comamonadaceae</taxon>
        <taxon>Tibeticola</taxon>
    </lineage>
</organism>
<feature type="region of interest" description="Disordered" evidence="1">
    <location>
        <begin position="257"/>
        <end position="283"/>
    </location>
</feature>
<feature type="domain" description="Flagellar hook-length control protein-like C-terminal" evidence="2">
    <location>
        <begin position="378"/>
        <end position="445"/>
    </location>
</feature>
<dbReference type="OrthoDB" id="5296742at2"/>
<evidence type="ECO:0000259" key="2">
    <source>
        <dbReference type="Pfam" id="PF02120"/>
    </source>
</evidence>
<keyword evidence="4" id="KW-1185">Reference proteome</keyword>
<comment type="caution">
    <text evidence="3">The sequence shown here is derived from an EMBL/GenBank/DDBJ whole genome shotgun (WGS) entry which is preliminary data.</text>
</comment>
<gene>
    <name evidence="3" type="ORF">EDC62_1007</name>
</gene>
<reference evidence="3 4" key="1">
    <citation type="submission" date="2018-11" db="EMBL/GenBank/DDBJ databases">
        <title>Genomic Encyclopedia of Type Strains, Phase IV (KMG-IV): sequencing the most valuable type-strain genomes for metagenomic binning, comparative biology and taxonomic classification.</title>
        <authorList>
            <person name="Goeker M."/>
        </authorList>
    </citation>
    <scope>NUCLEOTIDE SEQUENCE [LARGE SCALE GENOMIC DNA]</scope>
    <source>
        <strain evidence="3 4">DSM 101684</strain>
    </source>
</reference>
<keyword evidence="3" id="KW-0282">Flagellum</keyword>
<dbReference type="Pfam" id="PF02120">
    <property type="entry name" value="Flg_hook"/>
    <property type="match status" value="1"/>
</dbReference>
<sequence length="462" mass="47856">MSTVPAPTLPPTGIGQSNPSALLKALPQPGSEQPGLAVQPGARVVAEVVALQAPGQWLLRLGRGLFTAAVPGAYTPGQKLDLVVLSERGGAEPGVSVQVPGRPVSGAAVATAPLTVFLARVSDEAGGYGSPDGARLSETGRWISRLAQGSDGAAALRDPQPIVPQGALPDRSALAAALAQRIERSGLFYESHLLAWFQGQQPTAALRLEPQAAFASSAAAPPATPQEASGAALQSFKNESNEASFDAGVPAKMLEKGQAQGVEEGQRDAGSPDARADTRAATRADLAAGAARADADARETLAPTAARVAVESYRAIQAQLHVDTAWQVPQGLHGTVQQQLALLAQPALEWSGWAWPGQPMRWRIERDQGRAPGGGEAEASSGWQTRLELELPTLGPVQAWLRLGPQRQLAIRVEHAPAAADRLEAHRAELSAALAALGLRVDAVELIARAVESREGPVDGGG</sequence>
<keyword evidence="3" id="KW-0969">Cilium</keyword>
<dbReference type="AlphaFoldDB" id="A0A3N4UPJ4"/>
<name>A0A3N4UPJ4_9BURK</name>
<dbReference type="InterPro" id="IPR021136">
    <property type="entry name" value="Flagellar_hook_control-like_C"/>
</dbReference>
<evidence type="ECO:0000313" key="4">
    <source>
        <dbReference type="Proteomes" id="UP000272193"/>
    </source>
</evidence>
<feature type="compositionally biased region" description="Low complexity" evidence="1">
    <location>
        <begin position="217"/>
        <end position="228"/>
    </location>
</feature>
<evidence type="ECO:0000313" key="3">
    <source>
        <dbReference type="EMBL" id="RPE70525.1"/>
    </source>
</evidence>
<keyword evidence="3" id="KW-0966">Cell projection</keyword>